<proteinExistence type="predicted"/>
<evidence type="ECO:0000259" key="1">
    <source>
        <dbReference type="PROSITE" id="PS50943"/>
    </source>
</evidence>
<dbReference type="Pfam" id="PF19054">
    <property type="entry name" value="DUF5753"/>
    <property type="match status" value="1"/>
</dbReference>
<dbReference type="Gene3D" id="1.10.260.40">
    <property type="entry name" value="lambda repressor-like DNA-binding domains"/>
    <property type="match status" value="1"/>
</dbReference>
<evidence type="ECO:0000313" key="2">
    <source>
        <dbReference type="EMBL" id="EFG07918.1"/>
    </source>
</evidence>
<dbReference type="CDD" id="cd00093">
    <property type="entry name" value="HTH_XRE"/>
    <property type="match status" value="1"/>
</dbReference>
<dbReference type="InterPro" id="IPR010982">
    <property type="entry name" value="Lambda_DNA-bd_dom_sf"/>
</dbReference>
<dbReference type="eggNOG" id="COG1476">
    <property type="taxonomic scope" value="Bacteria"/>
</dbReference>
<keyword evidence="3" id="KW-1185">Reference proteome</keyword>
<dbReference type="AlphaFoldDB" id="E2PVK4"/>
<feature type="domain" description="HTH cro/C1-type" evidence="1">
    <location>
        <begin position="42"/>
        <end position="78"/>
    </location>
</feature>
<organism evidence="2 3">
    <name type="scientific">Streptomyces clavuligerus</name>
    <dbReference type="NCBI Taxonomy" id="1901"/>
    <lineage>
        <taxon>Bacteria</taxon>
        <taxon>Bacillati</taxon>
        <taxon>Actinomycetota</taxon>
        <taxon>Actinomycetes</taxon>
        <taxon>Kitasatosporales</taxon>
        <taxon>Streptomycetaceae</taxon>
        <taxon>Streptomyces</taxon>
    </lineage>
</organism>
<dbReference type="STRING" id="1901.BB341_14315"/>
<evidence type="ECO:0000313" key="3">
    <source>
        <dbReference type="Proteomes" id="UP000002357"/>
    </source>
</evidence>
<dbReference type="PROSITE" id="PS50943">
    <property type="entry name" value="HTH_CROC1"/>
    <property type="match status" value="1"/>
</dbReference>
<dbReference type="Pfam" id="PF13560">
    <property type="entry name" value="HTH_31"/>
    <property type="match status" value="1"/>
</dbReference>
<name>E2PVK4_STRCL</name>
<dbReference type="EMBL" id="CM000913">
    <property type="protein sequence ID" value="EFG07918.1"/>
    <property type="molecule type" value="Genomic_DNA"/>
</dbReference>
<reference evidence="2 3" key="1">
    <citation type="journal article" date="2010" name="Genome Biol. Evol.">
        <title>The sequence of a 1.8-mb bacterial linear plasmid reveals a rich evolutionary reservoir of secondary metabolic pathways.</title>
        <authorList>
            <person name="Medema M.H."/>
            <person name="Trefzer A."/>
            <person name="Kovalchuk A."/>
            <person name="van den Berg M."/>
            <person name="Mueller U."/>
            <person name="Heijne W."/>
            <person name="Wu L."/>
            <person name="Alam M.T."/>
            <person name="Ronning C.M."/>
            <person name="Nierman W.C."/>
            <person name="Bovenberg R.A.L."/>
            <person name="Breitling R."/>
            <person name="Takano E."/>
        </authorList>
    </citation>
    <scope>NUCLEOTIDE SEQUENCE [LARGE SCALE GENOMIC DNA]</scope>
    <source>
        <strain evidence="3">ATCC 27064 / DSM 738 / JCM 4710 / NBRC 13307 / NCIMB 12785 / NRRL 3585 / VKM Ac-602</strain>
    </source>
</reference>
<protein>
    <submittedName>
        <fullName evidence="2">Helix-turn-helix domain-containing protein</fullName>
    </submittedName>
</protein>
<accession>E2PVK4</accession>
<sequence>MIPQYSLPCSRASGTPNQEVKAMQDDDLSYSLSPLETFGIDVRSMRTGRKITLDALGKAVGYSAAYVSKVERALLVPSERFAVGCDRAFGTGTMLARQRVRAVEGDDPTWFEPYTEQERKAVRILNYSTLFVPGLFQTPEYARAVYRASVPRLTAAAIEARLVARMRRHEVLERENPPELWVVLYEACLRTCVGSREVMAAQLDRLLQEAEAPNVTLQLVPSDVVPASSAAFTLLVFDGSHTVLHVEGPQGGRPLETPRIVKRALAIFDRLRAEALGHDASVARIREIHKEYAP</sequence>
<dbReference type="SUPFAM" id="SSF47413">
    <property type="entry name" value="lambda repressor-like DNA-binding domains"/>
    <property type="match status" value="1"/>
</dbReference>
<dbReference type="Proteomes" id="UP000002357">
    <property type="component" value="Chromosome"/>
</dbReference>
<dbReference type="InterPro" id="IPR043917">
    <property type="entry name" value="DUF5753"/>
</dbReference>
<dbReference type="InterPro" id="IPR001387">
    <property type="entry name" value="Cro/C1-type_HTH"/>
</dbReference>
<gene>
    <name evidence="2" type="ORF">SCLAV_2845</name>
</gene>
<dbReference type="GO" id="GO:0003677">
    <property type="term" value="F:DNA binding"/>
    <property type="evidence" value="ECO:0007669"/>
    <property type="project" value="InterPro"/>
</dbReference>